<dbReference type="InterPro" id="IPR012677">
    <property type="entry name" value="Nucleotide-bd_a/b_plait_sf"/>
</dbReference>
<dbReference type="SUPFAM" id="SSF54928">
    <property type="entry name" value="RNA-binding domain, RBD"/>
    <property type="match status" value="1"/>
</dbReference>
<dbReference type="InterPro" id="IPR000504">
    <property type="entry name" value="RRM_dom"/>
</dbReference>
<evidence type="ECO:0000313" key="5">
    <source>
        <dbReference type="Proteomes" id="UP000474640"/>
    </source>
</evidence>
<feature type="domain" description="RRM" evidence="3">
    <location>
        <begin position="6"/>
        <end position="83"/>
    </location>
</feature>
<dbReference type="PROSITE" id="PS50102">
    <property type="entry name" value="RRM"/>
    <property type="match status" value="1"/>
</dbReference>
<dbReference type="EMBL" id="JAABOJ010000003">
    <property type="protein sequence ID" value="KAF3288333.1"/>
    <property type="molecule type" value="Genomic_DNA"/>
</dbReference>
<dbReference type="CDD" id="cd12268">
    <property type="entry name" value="RRM_Vip1"/>
    <property type="match status" value="1"/>
</dbReference>
<dbReference type="InterPro" id="IPR034358">
    <property type="entry name" value="Vip1_RRM"/>
</dbReference>
<comment type="caution">
    <text evidence="4">The sequence shown here is derived from an EMBL/GenBank/DDBJ whole genome shotgun (WGS) entry which is preliminary data.</text>
</comment>
<feature type="compositionally biased region" description="Polar residues" evidence="2">
    <location>
        <begin position="295"/>
        <end position="309"/>
    </location>
</feature>
<evidence type="ECO:0000256" key="1">
    <source>
        <dbReference type="PROSITE-ProRule" id="PRU00176"/>
    </source>
</evidence>
<sequence>MSAENATVHVSNISSKTTEKEIRDFFSFCGKIKEFSSTPASGDANASLTAAITFEQPSAARTALLLDNTQLSGVPIQVSAPASLSDLQHEAEHQATEIEHPSQEDKPRTAIFAEYLAEGYHLGDQILQRGIEFDEKRGISAKFRKFIFDLDSKHKVSDKSRAMDESYQITNRANTGLNTVTRYFDGALNTPTGQKIHKFYLDGKKQVVDIHNEAVRLKEIKEKQETKCTCATAGPNGECHCGEFTVLFLFVGNILANLGFVAPGSCTCDGCKKVGASSTEKSGEVPPPSYESGAGASTSTSEKVVSFQP</sequence>
<evidence type="ECO:0000259" key="3">
    <source>
        <dbReference type="PROSITE" id="PS50102"/>
    </source>
</evidence>
<dbReference type="Pfam" id="PF00076">
    <property type="entry name" value="RRM_1"/>
    <property type="match status" value="1"/>
</dbReference>
<dbReference type="OrthoDB" id="7763451at2759"/>
<dbReference type="Gene3D" id="3.30.70.330">
    <property type="match status" value="1"/>
</dbReference>
<dbReference type="Proteomes" id="UP000474640">
    <property type="component" value="Unassembled WGS sequence"/>
</dbReference>
<feature type="region of interest" description="Disordered" evidence="2">
    <location>
        <begin position="273"/>
        <end position="309"/>
    </location>
</feature>
<keyword evidence="1" id="KW-0694">RNA-binding</keyword>
<reference evidence="4 5" key="1">
    <citation type="submission" date="2020-01" db="EMBL/GenBank/DDBJ databases">
        <authorList>
            <person name="Palmer J.M."/>
        </authorList>
    </citation>
    <scope>NUCLEOTIDE SEQUENCE [LARGE SCALE GENOMIC DNA]</scope>
    <source>
        <strain evidence="4 5">TWF970</strain>
    </source>
</reference>
<dbReference type="InterPro" id="IPR035979">
    <property type="entry name" value="RBD_domain_sf"/>
</dbReference>
<protein>
    <recommendedName>
        <fullName evidence="3">RRM domain-containing protein</fullName>
    </recommendedName>
</protein>
<proteinExistence type="predicted"/>
<dbReference type="PANTHER" id="PTHR32343">
    <property type="entry name" value="SERINE/ARGININE-RICH SPLICING FACTOR"/>
    <property type="match status" value="1"/>
</dbReference>
<evidence type="ECO:0000313" key="4">
    <source>
        <dbReference type="EMBL" id="KAF3288333.1"/>
    </source>
</evidence>
<dbReference type="PANTHER" id="PTHR32343:SF10">
    <property type="entry name" value="RNA-BINDING REGION RNP-1 DOMAIN-CONTAINING PROTEIN"/>
    <property type="match status" value="1"/>
</dbReference>
<name>A0A7C8RNT5_ORBOL</name>
<accession>A0A7C8RNT5</accession>
<evidence type="ECO:0000256" key="2">
    <source>
        <dbReference type="SAM" id="MobiDB-lite"/>
    </source>
</evidence>
<dbReference type="SMART" id="SM00360">
    <property type="entry name" value="RRM"/>
    <property type="match status" value="1"/>
</dbReference>
<dbReference type="GO" id="GO:0003723">
    <property type="term" value="F:RNA binding"/>
    <property type="evidence" value="ECO:0007669"/>
    <property type="project" value="UniProtKB-UniRule"/>
</dbReference>
<organism evidence="4 5">
    <name type="scientific">Orbilia oligospora</name>
    <name type="common">Nematode-trapping fungus</name>
    <name type="synonym">Arthrobotrys oligospora</name>
    <dbReference type="NCBI Taxonomy" id="2813651"/>
    <lineage>
        <taxon>Eukaryota</taxon>
        <taxon>Fungi</taxon>
        <taxon>Dikarya</taxon>
        <taxon>Ascomycota</taxon>
        <taxon>Pezizomycotina</taxon>
        <taxon>Orbiliomycetes</taxon>
        <taxon>Orbiliales</taxon>
        <taxon>Orbiliaceae</taxon>
        <taxon>Orbilia</taxon>
    </lineage>
</organism>
<gene>
    <name evidence="4" type="ORF">TWF970_005412</name>
</gene>
<dbReference type="AlphaFoldDB" id="A0A7C8RNT5"/>